<reference evidence="9" key="1">
    <citation type="submission" date="2016-06" db="UniProtKB">
        <authorList>
            <consortium name="WormBaseParasite"/>
        </authorList>
    </citation>
    <scope>IDENTIFICATION</scope>
</reference>
<evidence type="ECO:0000256" key="1">
    <source>
        <dbReference type="ARBA" id="ARBA00004123"/>
    </source>
</evidence>
<keyword evidence="4" id="KW-0539">Nucleus</keyword>
<evidence type="ECO:0000256" key="3">
    <source>
        <dbReference type="ARBA" id="ARBA00023163"/>
    </source>
</evidence>
<keyword evidence="2" id="KW-0805">Transcription regulation</keyword>
<dbReference type="WBParaSite" id="SBAD_0000918001-mRNA-1">
    <property type="protein sequence ID" value="SBAD_0000918001-mRNA-1"/>
    <property type="gene ID" value="SBAD_0000918001"/>
</dbReference>
<evidence type="ECO:0000313" key="9">
    <source>
        <dbReference type="WBParaSite" id="SBAD_0000918001-mRNA-1"/>
    </source>
</evidence>
<dbReference type="Pfam" id="PF02269">
    <property type="entry name" value="TFIID-18kDa"/>
    <property type="match status" value="1"/>
</dbReference>
<evidence type="ECO:0000256" key="4">
    <source>
        <dbReference type="ARBA" id="ARBA00023242"/>
    </source>
</evidence>
<dbReference type="InterPro" id="IPR003195">
    <property type="entry name" value="TFIID_TAF13"/>
</dbReference>
<dbReference type="GO" id="GO:0005669">
    <property type="term" value="C:transcription factor TFIID complex"/>
    <property type="evidence" value="ECO:0007669"/>
    <property type="project" value="TreeGrafter"/>
</dbReference>
<proteinExistence type="inferred from homology"/>
<evidence type="ECO:0000313" key="7">
    <source>
        <dbReference type="EMBL" id="VDP19733.1"/>
    </source>
</evidence>
<dbReference type="CDD" id="cd07978">
    <property type="entry name" value="HFD_TAF13"/>
    <property type="match status" value="1"/>
</dbReference>
<evidence type="ECO:0000256" key="5">
    <source>
        <dbReference type="ARBA" id="ARBA00038392"/>
    </source>
</evidence>
<keyword evidence="3" id="KW-0804">Transcription</keyword>
<dbReference type="Gene3D" id="1.10.20.10">
    <property type="entry name" value="Histone, subunit A"/>
    <property type="match status" value="1"/>
</dbReference>
<dbReference type="InterPro" id="IPR009072">
    <property type="entry name" value="Histone-fold"/>
</dbReference>
<protein>
    <recommendedName>
        <fullName evidence="6">Transcription initiation factor TFIID subunit 13</fullName>
    </recommendedName>
</protein>
<gene>
    <name evidence="7" type="ORF">SBAD_LOCUS8860</name>
</gene>
<evidence type="ECO:0000256" key="6">
    <source>
        <dbReference type="ARBA" id="ARBA00040136"/>
    </source>
</evidence>
<dbReference type="GO" id="GO:0006366">
    <property type="term" value="P:transcription by RNA polymerase II"/>
    <property type="evidence" value="ECO:0007669"/>
    <property type="project" value="InterPro"/>
</dbReference>
<dbReference type="PANTHER" id="PTHR11380:SF5">
    <property type="entry name" value="TRANSCRIPTION INITIATION FACTOR TFIID SUBUNIT 13"/>
    <property type="match status" value="1"/>
</dbReference>
<dbReference type="Proteomes" id="UP000270296">
    <property type="component" value="Unassembled WGS sequence"/>
</dbReference>
<dbReference type="PANTHER" id="PTHR11380">
    <property type="entry name" value="TRANSCRIPTION INITIATION FACTOR TFIID/SUPT3-RELATED"/>
    <property type="match status" value="1"/>
</dbReference>
<comment type="subcellular location">
    <subcellularLocation>
        <location evidence="1">Nucleus</location>
    </subcellularLocation>
</comment>
<comment type="similarity">
    <text evidence="5">Belongs to the TAF13 family.</text>
</comment>
<evidence type="ECO:0000313" key="8">
    <source>
        <dbReference type="Proteomes" id="UP000270296"/>
    </source>
</evidence>
<name>A0A183IZ12_9BILA</name>
<sequence>MAAPDDDIQEFEDEEEVAMEGTPSTAAGNADLNRKHYFVKELRCMLYGFGDSRVPYTETVNLLEEIVLFFLRTFTIRAMENGRPGKILLQDIWYLIRRDARKYARVKDLLLMNEELRRARKAFDEAKY</sequence>
<dbReference type="AlphaFoldDB" id="A0A183IZ12"/>
<organism evidence="9">
    <name type="scientific">Soboliphyme baturini</name>
    <dbReference type="NCBI Taxonomy" id="241478"/>
    <lineage>
        <taxon>Eukaryota</taxon>
        <taxon>Metazoa</taxon>
        <taxon>Ecdysozoa</taxon>
        <taxon>Nematoda</taxon>
        <taxon>Enoplea</taxon>
        <taxon>Dorylaimia</taxon>
        <taxon>Dioctophymatida</taxon>
        <taxon>Dioctophymatoidea</taxon>
        <taxon>Soboliphymatidae</taxon>
        <taxon>Soboliphyme</taxon>
    </lineage>
</organism>
<evidence type="ECO:0000256" key="2">
    <source>
        <dbReference type="ARBA" id="ARBA00023015"/>
    </source>
</evidence>
<dbReference type="GO" id="GO:0046982">
    <property type="term" value="F:protein heterodimerization activity"/>
    <property type="evidence" value="ECO:0007669"/>
    <property type="project" value="InterPro"/>
</dbReference>
<keyword evidence="8" id="KW-1185">Reference proteome</keyword>
<accession>A0A183IZ12</accession>
<reference evidence="7 8" key="2">
    <citation type="submission" date="2018-11" db="EMBL/GenBank/DDBJ databases">
        <authorList>
            <consortium name="Pathogen Informatics"/>
        </authorList>
    </citation>
    <scope>NUCLEOTIDE SEQUENCE [LARGE SCALE GENOMIC DNA]</scope>
</reference>
<dbReference type="SUPFAM" id="SSF47113">
    <property type="entry name" value="Histone-fold"/>
    <property type="match status" value="1"/>
</dbReference>
<dbReference type="EMBL" id="UZAM01012045">
    <property type="protein sequence ID" value="VDP19733.1"/>
    <property type="molecule type" value="Genomic_DNA"/>
</dbReference>
<dbReference type="OrthoDB" id="10266074at2759"/>